<evidence type="ECO:0000313" key="2">
    <source>
        <dbReference type="EMBL" id="OIN60740.1"/>
    </source>
</evidence>
<feature type="compositionally biased region" description="Low complexity" evidence="1">
    <location>
        <begin position="1"/>
        <end position="16"/>
    </location>
</feature>
<keyword evidence="3" id="KW-1185">Reference proteome</keyword>
<evidence type="ECO:0000313" key="3">
    <source>
        <dbReference type="Proteomes" id="UP000181790"/>
    </source>
</evidence>
<dbReference type="EMBL" id="MORL01000001">
    <property type="protein sequence ID" value="OIN60740.1"/>
    <property type="molecule type" value="Genomic_DNA"/>
</dbReference>
<dbReference type="AlphaFoldDB" id="A0A1S2VQS8"/>
<proteinExistence type="predicted"/>
<comment type="caution">
    <text evidence="2">The sequence shown here is derived from an EMBL/GenBank/DDBJ whole genome shotgun (WGS) entry which is preliminary data.</text>
</comment>
<protein>
    <submittedName>
        <fullName evidence="2">Uncharacterized protein</fullName>
    </submittedName>
</protein>
<organism evidence="2 3">
    <name type="scientific">Arsenicibacter rosenii</name>
    <dbReference type="NCBI Taxonomy" id="1750698"/>
    <lineage>
        <taxon>Bacteria</taxon>
        <taxon>Pseudomonadati</taxon>
        <taxon>Bacteroidota</taxon>
        <taxon>Cytophagia</taxon>
        <taxon>Cytophagales</taxon>
        <taxon>Spirosomataceae</taxon>
        <taxon>Arsenicibacter</taxon>
    </lineage>
</organism>
<accession>A0A1S2VQS8</accession>
<dbReference type="Proteomes" id="UP000181790">
    <property type="component" value="Unassembled WGS sequence"/>
</dbReference>
<sequence length="91" mass="10413">MVIRENSSGSNSRNGNMRPYPGRANVRRNVLNQKTKEMPFSGDRKRRTISAGEADLVQEVFFIFFETFVFNIDNPNIADPQGAPTPDRLFY</sequence>
<feature type="region of interest" description="Disordered" evidence="1">
    <location>
        <begin position="1"/>
        <end position="45"/>
    </location>
</feature>
<evidence type="ECO:0000256" key="1">
    <source>
        <dbReference type="SAM" id="MobiDB-lite"/>
    </source>
</evidence>
<reference evidence="2 3" key="1">
    <citation type="submission" date="2016-10" db="EMBL/GenBank/DDBJ databases">
        <title>Arsenicibacter rosenii gen. nov., sp. nov., an efficient arsenic-methylating bacterium isolated from an arsenic-contaminated paddy soil.</title>
        <authorList>
            <person name="Huang K."/>
        </authorList>
    </citation>
    <scope>NUCLEOTIDE SEQUENCE [LARGE SCALE GENOMIC DNA]</scope>
    <source>
        <strain evidence="2 3">SM-1</strain>
    </source>
</reference>
<name>A0A1S2VQS8_9BACT</name>
<gene>
    <name evidence="2" type="ORF">BLX24_01145</name>
</gene>